<proteinExistence type="predicted"/>
<keyword evidence="3 7" id="KW-0812">Transmembrane</keyword>
<dbReference type="PIRSF" id="PIRSF035875">
    <property type="entry name" value="RNase_BN"/>
    <property type="match status" value="1"/>
</dbReference>
<dbReference type="GO" id="GO:0005886">
    <property type="term" value="C:plasma membrane"/>
    <property type="evidence" value="ECO:0007669"/>
    <property type="project" value="UniProtKB-SubCell"/>
</dbReference>
<dbReference type="InterPro" id="IPR017039">
    <property type="entry name" value="Virul_fac_BrkB"/>
</dbReference>
<accession>A0A2W7N7I2</accession>
<dbReference type="RefSeq" id="WP_234822569.1">
    <property type="nucleotide sequence ID" value="NZ_QKZL01000007.1"/>
</dbReference>
<feature type="transmembrane region" description="Helical" evidence="7">
    <location>
        <begin position="120"/>
        <end position="138"/>
    </location>
</feature>
<feature type="transmembrane region" description="Helical" evidence="7">
    <location>
        <begin position="90"/>
        <end position="108"/>
    </location>
</feature>
<keyword evidence="9" id="KW-1185">Reference proteome</keyword>
<dbReference type="PANTHER" id="PTHR30213">
    <property type="entry name" value="INNER MEMBRANE PROTEIN YHJD"/>
    <property type="match status" value="1"/>
</dbReference>
<evidence type="ECO:0000256" key="5">
    <source>
        <dbReference type="ARBA" id="ARBA00023136"/>
    </source>
</evidence>
<dbReference type="EMBL" id="QKZL01000007">
    <property type="protein sequence ID" value="PZX16345.1"/>
    <property type="molecule type" value="Genomic_DNA"/>
</dbReference>
<evidence type="ECO:0000313" key="9">
    <source>
        <dbReference type="Proteomes" id="UP000248916"/>
    </source>
</evidence>
<dbReference type="NCBIfam" id="TIGR00765">
    <property type="entry name" value="yihY_not_rbn"/>
    <property type="match status" value="1"/>
</dbReference>
<organism evidence="8 9">
    <name type="scientific">Palleronia aestuarii</name>
    <dbReference type="NCBI Taxonomy" id="568105"/>
    <lineage>
        <taxon>Bacteria</taxon>
        <taxon>Pseudomonadati</taxon>
        <taxon>Pseudomonadota</taxon>
        <taxon>Alphaproteobacteria</taxon>
        <taxon>Rhodobacterales</taxon>
        <taxon>Roseobacteraceae</taxon>
        <taxon>Palleronia</taxon>
    </lineage>
</organism>
<feature type="transmembrane region" description="Helical" evidence="7">
    <location>
        <begin position="205"/>
        <end position="229"/>
    </location>
</feature>
<comment type="subcellular location">
    <subcellularLocation>
        <location evidence="1">Cell membrane</location>
        <topology evidence="1">Multi-pass membrane protein</topology>
    </subcellularLocation>
</comment>
<reference evidence="8 9" key="1">
    <citation type="submission" date="2018-06" db="EMBL/GenBank/DDBJ databases">
        <title>Genomic Encyclopedia of Archaeal and Bacterial Type Strains, Phase II (KMG-II): from individual species to whole genera.</title>
        <authorList>
            <person name="Goeker M."/>
        </authorList>
    </citation>
    <scope>NUCLEOTIDE SEQUENCE [LARGE SCALE GENOMIC DNA]</scope>
    <source>
        <strain evidence="8 9">DSM 22009</strain>
    </source>
</reference>
<evidence type="ECO:0000256" key="6">
    <source>
        <dbReference type="SAM" id="MobiDB-lite"/>
    </source>
</evidence>
<evidence type="ECO:0000256" key="7">
    <source>
        <dbReference type="SAM" id="Phobius"/>
    </source>
</evidence>
<protein>
    <submittedName>
        <fullName evidence="8">Membrane protein</fullName>
    </submittedName>
</protein>
<gene>
    <name evidence="8" type="ORF">LX81_02197</name>
</gene>
<evidence type="ECO:0000256" key="3">
    <source>
        <dbReference type="ARBA" id="ARBA00022692"/>
    </source>
</evidence>
<dbReference type="PANTHER" id="PTHR30213:SF0">
    <property type="entry name" value="UPF0761 MEMBRANE PROTEIN YIHY"/>
    <property type="match status" value="1"/>
</dbReference>
<keyword evidence="5 7" id="KW-0472">Membrane</keyword>
<evidence type="ECO:0000256" key="2">
    <source>
        <dbReference type="ARBA" id="ARBA00022475"/>
    </source>
</evidence>
<comment type="caution">
    <text evidence="8">The sequence shown here is derived from an EMBL/GenBank/DDBJ whole genome shotgun (WGS) entry which is preliminary data.</text>
</comment>
<dbReference type="Pfam" id="PF03631">
    <property type="entry name" value="Virul_fac_BrkB"/>
    <property type="match status" value="1"/>
</dbReference>
<sequence length="315" mass="34528">MHVPTLARDKRRPYEPSKGVLSEQPDDLLNGQGWRAAWAVLREALLRLWSDDAFGLAGNVAFRTLLAVFPFLIFTSSLTAFVGDRSMADGLIGFLISIVPAALVDPMVSEVDKIMSVQRGSALGLGILLTIWFAVGGVDGVRVGLNRAYAIRETRSTPMLYVLQSGMVVMCSLVLTMIGYLVVLAPRAESWVDALLPGFDPSSTTIAMARYFIAATLLIVALFVAHVFLPARRTRFVNIWPGVLFTTVAWMALGSVFTFYLGHFDGYASYYAGLAGIMAALYFVYLAALLLIFGGELNRALRIRRLARAMKQDDT</sequence>
<feature type="transmembrane region" description="Helical" evidence="7">
    <location>
        <begin position="60"/>
        <end position="83"/>
    </location>
</feature>
<name>A0A2W7N7I2_9RHOB</name>
<feature type="region of interest" description="Disordered" evidence="6">
    <location>
        <begin position="1"/>
        <end position="23"/>
    </location>
</feature>
<feature type="transmembrane region" description="Helical" evidence="7">
    <location>
        <begin position="268"/>
        <end position="295"/>
    </location>
</feature>
<evidence type="ECO:0000313" key="8">
    <source>
        <dbReference type="EMBL" id="PZX16345.1"/>
    </source>
</evidence>
<evidence type="ECO:0000256" key="4">
    <source>
        <dbReference type="ARBA" id="ARBA00022989"/>
    </source>
</evidence>
<dbReference type="Proteomes" id="UP000248916">
    <property type="component" value="Unassembled WGS sequence"/>
</dbReference>
<dbReference type="AlphaFoldDB" id="A0A2W7N7I2"/>
<keyword evidence="4 7" id="KW-1133">Transmembrane helix</keyword>
<feature type="transmembrane region" description="Helical" evidence="7">
    <location>
        <begin position="159"/>
        <end position="185"/>
    </location>
</feature>
<keyword evidence="2" id="KW-1003">Cell membrane</keyword>
<evidence type="ECO:0000256" key="1">
    <source>
        <dbReference type="ARBA" id="ARBA00004651"/>
    </source>
</evidence>
<feature type="transmembrane region" description="Helical" evidence="7">
    <location>
        <begin position="236"/>
        <end position="262"/>
    </location>
</feature>